<feature type="domain" description="DNA polymerase III delta subunit C-terminal" evidence="8">
    <location>
        <begin position="215"/>
        <end position="325"/>
    </location>
</feature>
<evidence type="ECO:0000256" key="7">
    <source>
        <dbReference type="ARBA" id="ARBA00049244"/>
    </source>
</evidence>
<keyword evidence="6" id="KW-0239">DNA-directed DNA polymerase</keyword>
<evidence type="ECO:0000256" key="2">
    <source>
        <dbReference type="ARBA" id="ARBA00014363"/>
    </source>
</evidence>
<proteinExistence type="predicted"/>
<dbReference type="EC" id="2.7.7.7" evidence="1"/>
<dbReference type="PANTHER" id="PTHR11669">
    <property type="entry name" value="REPLICATION FACTOR C / DNA POLYMERASE III GAMMA-TAU SUBUNIT"/>
    <property type="match status" value="1"/>
</dbReference>
<evidence type="ECO:0000256" key="6">
    <source>
        <dbReference type="ARBA" id="ARBA00022932"/>
    </source>
</evidence>
<evidence type="ECO:0000256" key="5">
    <source>
        <dbReference type="ARBA" id="ARBA00022705"/>
    </source>
</evidence>
<organism evidence="9 10">
    <name type="scientific">Gallibacterium melopsittaci</name>
    <dbReference type="NCBI Taxonomy" id="516063"/>
    <lineage>
        <taxon>Bacteria</taxon>
        <taxon>Pseudomonadati</taxon>
        <taxon>Pseudomonadota</taxon>
        <taxon>Gammaproteobacteria</taxon>
        <taxon>Pasteurellales</taxon>
        <taxon>Pasteurellaceae</taxon>
        <taxon>Gallibacterium</taxon>
    </lineage>
</organism>
<name>A0ABV6HXP9_9PAST</name>
<dbReference type="InterPro" id="IPR004622">
    <property type="entry name" value="DNA_pol_HolB"/>
</dbReference>
<evidence type="ECO:0000259" key="8">
    <source>
        <dbReference type="Pfam" id="PF09115"/>
    </source>
</evidence>
<evidence type="ECO:0000256" key="3">
    <source>
        <dbReference type="ARBA" id="ARBA00022679"/>
    </source>
</evidence>
<dbReference type="PANTHER" id="PTHR11669:SF8">
    <property type="entry name" value="DNA POLYMERASE III SUBUNIT DELTA"/>
    <property type="match status" value="1"/>
</dbReference>
<dbReference type="InterPro" id="IPR008921">
    <property type="entry name" value="DNA_pol3_clamp-load_cplx_C"/>
</dbReference>
<keyword evidence="5" id="KW-0235">DNA replication</keyword>
<dbReference type="EMBL" id="JBHLWA010000039">
    <property type="protein sequence ID" value="MFC0323646.1"/>
    <property type="molecule type" value="Genomic_DNA"/>
</dbReference>
<dbReference type="Pfam" id="PF13177">
    <property type="entry name" value="DNA_pol3_delta2"/>
    <property type="match status" value="1"/>
</dbReference>
<dbReference type="Gene3D" id="3.40.50.300">
    <property type="entry name" value="P-loop containing nucleotide triphosphate hydrolases"/>
    <property type="match status" value="1"/>
</dbReference>
<protein>
    <recommendedName>
        <fullName evidence="2">DNA polymerase III subunit delta'</fullName>
        <ecNumber evidence="1">2.7.7.7</ecNumber>
    </recommendedName>
</protein>
<evidence type="ECO:0000313" key="9">
    <source>
        <dbReference type="EMBL" id="MFC0323646.1"/>
    </source>
</evidence>
<evidence type="ECO:0000256" key="4">
    <source>
        <dbReference type="ARBA" id="ARBA00022695"/>
    </source>
</evidence>
<reference evidence="9 10" key="1">
    <citation type="submission" date="2024-09" db="EMBL/GenBank/DDBJ databases">
        <authorList>
            <person name="Sun Q."/>
            <person name="Mori K."/>
        </authorList>
    </citation>
    <scope>NUCLEOTIDE SEQUENCE [LARGE SCALE GENOMIC DNA]</scope>
    <source>
        <strain evidence="9 10">CCM 7538</strain>
    </source>
</reference>
<dbReference type="InterPro" id="IPR015199">
    <property type="entry name" value="DNA_pol_III_delta_C"/>
</dbReference>
<dbReference type="GO" id="GO:0003887">
    <property type="term" value="F:DNA-directed DNA polymerase activity"/>
    <property type="evidence" value="ECO:0007669"/>
    <property type="project" value="UniProtKB-EC"/>
</dbReference>
<dbReference type="NCBIfam" id="TIGR00678">
    <property type="entry name" value="holB"/>
    <property type="match status" value="1"/>
</dbReference>
<dbReference type="Pfam" id="PF09115">
    <property type="entry name" value="DNApol3-delta_C"/>
    <property type="match status" value="1"/>
</dbReference>
<evidence type="ECO:0000313" key="10">
    <source>
        <dbReference type="Proteomes" id="UP001589769"/>
    </source>
</evidence>
<dbReference type="RefSeq" id="WP_382375396.1">
    <property type="nucleotide sequence ID" value="NZ_JBHLWA010000039.1"/>
</dbReference>
<comment type="caution">
    <text evidence="9">The sequence shown here is derived from an EMBL/GenBank/DDBJ whole genome shotgun (WGS) entry which is preliminary data.</text>
</comment>
<evidence type="ECO:0000256" key="1">
    <source>
        <dbReference type="ARBA" id="ARBA00012417"/>
    </source>
</evidence>
<keyword evidence="3 9" id="KW-0808">Transferase</keyword>
<gene>
    <name evidence="9" type="primary">holB</name>
    <name evidence="9" type="ORF">ACFFHT_08780</name>
</gene>
<keyword evidence="4 9" id="KW-0548">Nucleotidyltransferase</keyword>
<dbReference type="InterPro" id="IPR027417">
    <property type="entry name" value="P-loop_NTPase"/>
</dbReference>
<dbReference type="Proteomes" id="UP001589769">
    <property type="component" value="Unassembled WGS sequence"/>
</dbReference>
<sequence length="332" mass="38213">MVSTAELTHLTWLYPVYQRITQAFLAGHGHHALLLRSPNDNGAEIFCQILAQWLLCEHKQAEQACGHCRQCQLFQHQSHPDFYWISAEKGKKISIENIRDVIDKLSRHSQQSTAKVVYIQGVEQLTEAAANALLKTLEEPTENCYFLLQTDVEHQLLATIYSRCQLWALPLPNQAQAVKWLTEQGFPQTEELQIALTMNYYRPFATINSLKQGEVAQRLAFLRQFWKFYRSKNILMLLPYFQLENPITQLNWLEAFLMDTLKGALGIHTGWQCQDLRQGVETLVQQLPALKLYQGLSIIRQMRTDLLSINGVNQELIVADGLIKMIEEVFEG</sequence>
<keyword evidence="10" id="KW-1185">Reference proteome</keyword>
<dbReference type="SUPFAM" id="SSF48019">
    <property type="entry name" value="post-AAA+ oligomerization domain-like"/>
    <property type="match status" value="1"/>
</dbReference>
<dbReference type="InterPro" id="IPR050238">
    <property type="entry name" value="DNA_Rep/Repair_Clamp_Loader"/>
</dbReference>
<dbReference type="SUPFAM" id="SSF52540">
    <property type="entry name" value="P-loop containing nucleoside triphosphate hydrolases"/>
    <property type="match status" value="1"/>
</dbReference>
<comment type="catalytic activity">
    <reaction evidence="7">
        <text>DNA(n) + a 2'-deoxyribonucleoside 5'-triphosphate = DNA(n+1) + diphosphate</text>
        <dbReference type="Rhea" id="RHEA:22508"/>
        <dbReference type="Rhea" id="RHEA-COMP:17339"/>
        <dbReference type="Rhea" id="RHEA-COMP:17340"/>
        <dbReference type="ChEBI" id="CHEBI:33019"/>
        <dbReference type="ChEBI" id="CHEBI:61560"/>
        <dbReference type="ChEBI" id="CHEBI:173112"/>
        <dbReference type="EC" id="2.7.7.7"/>
    </reaction>
</comment>
<accession>A0ABV6HXP9</accession>
<dbReference type="Gene3D" id="1.20.272.10">
    <property type="match status" value="1"/>
</dbReference>